<dbReference type="PANTHER" id="PTHR22916:SF3">
    <property type="entry name" value="UDP-GLCNAC:BETAGAL BETA-1,3-N-ACETYLGLUCOSAMINYLTRANSFERASE-LIKE PROTEIN 1"/>
    <property type="match status" value="1"/>
</dbReference>
<dbReference type="PANTHER" id="PTHR22916">
    <property type="entry name" value="GLYCOSYLTRANSFERASE"/>
    <property type="match status" value="1"/>
</dbReference>
<proteinExistence type="predicted"/>
<evidence type="ECO:0000313" key="3">
    <source>
        <dbReference type="Proteomes" id="UP000240322"/>
    </source>
</evidence>
<dbReference type="GO" id="GO:0016758">
    <property type="term" value="F:hexosyltransferase activity"/>
    <property type="evidence" value="ECO:0007669"/>
    <property type="project" value="UniProtKB-ARBA"/>
</dbReference>
<dbReference type="AlphaFoldDB" id="A0A2R6A7K2"/>
<name>A0A2R6A7K2_9ARCH</name>
<organism evidence="2 3">
    <name type="scientific">Candidatus Marsarchaeota G2 archaeon OSP_D</name>
    <dbReference type="NCBI Taxonomy" id="1978157"/>
    <lineage>
        <taxon>Archaea</taxon>
        <taxon>Candidatus Marsarchaeota</taxon>
        <taxon>Candidatus Marsarchaeota group 2</taxon>
    </lineage>
</organism>
<feature type="domain" description="Glycosyltransferase 2-like" evidence="1">
    <location>
        <begin position="19"/>
        <end position="116"/>
    </location>
</feature>
<accession>A0A2R6A7K2</accession>
<evidence type="ECO:0000313" key="2">
    <source>
        <dbReference type="EMBL" id="PSN82263.1"/>
    </source>
</evidence>
<dbReference type="CDD" id="cd00761">
    <property type="entry name" value="Glyco_tranf_GTA_type"/>
    <property type="match status" value="1"/>
</dbReference>
<dbReference type="Pfam" id="PF00535">
    <property type="entry name" value="Glycos_transf_2"/>
    <property type="match status" value="1"/>
</dbReference>
<dbReference type="InterPro" id="IPR001173">
    <property type="entry name" value="Glyco_trans_2-like"/>
</dbReference>
<sequence length="300" mass="34261">MGVWVAGLTERDGSAPLISVVVTAYNRREYLKRAVDSVLCQTLPRDRYEVVVSKNFEFDLDSEWSDLGVKLVFFDRPGLGARVADALRYCKGDVVCLLEDDDVYHQDRLERVLGVWGGRTLYYHSAFEMFTDDGRRLGVFDANPWRNCSSTAVHRWVLTSSEPYLREVRLHLDMFYYIAFRSLGRADGCVVDTHPTTSARMHRSPDRSREYAADGEVMRRMLLDRLGSTAALEEIVDHLNLTKKVVGGGRITPREYARYAASAIEAGVHDSYWLRRMAEVSAGFILPGVFRRLYRSRNLS</sequence>
<protein>
    <recommendedName>
        <fullName evidence="1">Glycosyltransferase 2-like domain-containing protein</fullName>
    </recommendedName>
</protein>
<reference evidence="2 3" key="1">
    <citation type="submission" date="2017-04" db="EMBL/GenBank/DDBJ databases">
        <title>Novel microbial lineages endemic to geothermal iron-oxide mats fill important gaps in the evolutionary history of Archaea.</title>
        <authorList>
            <person name="Jay Z.J."/>
            <person name="Beam J.P."/>
            <person name="Dlakic M."/>
            <person name="Rusch D.B."/>
            <person name="Kozubal M.A."/>
            <person name="Inskeep W.P."/>
        </authorList>
    </citation>
    <scope>NUCLEOTIDE SEQUENCE [LARGE SCALE GENOMIC DNA]</scope>
    <source>
        <strain evidence="2">OSP_D</strain>
    </source>
</reference>
<dbReference type="Gene3D" id="3.90.550.10">
    <property type="entry name" value="Spore Coat Polysaccharide Biosynthesis Protein SpsA, Chain A"/>
    <property type="match status" value="1"/>
</dbReference>
<dbReference type="Proteomes" id="UP000240322">
    <property type="component" value="Unassembled WGS sequence"/>
</dbReference>
<dbReference type="SUPFAM" id="SSF53448">
    <property type="entry name" value="Nucleotide-diphospho-sugar transferases"/>
    <property type="match status" value="1"/>
</dbReference>
<dbReference type="InterPro" id="IPR029044">
    <property type="entry name" value="Nucleotide-diphossugar_trans"/>
</dbReference>
<gene>
    <name evidence="2" type="ORF">B9Q03_14410</name>
</gene>
<comment type="caution">
    <text evidence="2">The sequence shown here is derived from an EMBL/GenBank/DDBJ whole genome shotgun (WGS) entry which is preliminary data.</text>
</comment>
<evidence type="ECO:0000259" key="1">
    <source>
        <dbReference type="Pfam" id="PF00535"/>
    </source>
</evidence>
<dbReference type="EMBL" id="NEXE01000374">
    <property type="protein sequence ID" value="PSN82263.1"/>
    <property type="molecule type" value="Genomic_DNA"/>
</dbReference>